<dbReference type="GO" id="GO:0016614">
    <property type="term" value="F:oxidoreductase activity, acting on CH-OH group of donors"/>
    <property type="evidence" value="ECO:0007669"/>
    <property type="project" value="InterPro"/>
</dbReference>
<evidence type="ECO:0000313" key="7">
    <source>
        <dbReference type="Proteomes" id="UP000199589"/>
    </source>
</evidence>
<feature type="binding site" evidence="4">
    <location>
        <position position="128"/>
    </location>
    <ligand>
        <name>NAD(+)</name>
        <dbReference type="ChEBI" id="CHEBI:57540"/>
    </ligand>
</feature>
<organism evidence="6 7">
    <name type="scientific">Marinilactibacillus piezotolerans</name>
    <dbReference type="NCBI Taxonomy" id="258723"/>
    <lineage>
        <taxon>Bacteria</taxon>
        <taxon>Bacillati</taxon>
        <taxon>Bacillota</taxon>
        <taxon>Bacilli</taxon>
        <taxon>Lactobacillales</taxon>
        <taxon>Carnobacteriaceae</taxon>
        <taxon>Marinilactibacillus</taxon>
    </lineage>
</organism>
<dbReference type="Gene3D" id="3.40.50.1970">
    <property type="match status" value="1"/>
</dbReference>
<feature type="binding site" evidence="4">
    <location>
        <begin position="97"/>
        <end position="101"/>
    </location>
    <ligand>
        <name>NAD(+)</name>
        <dbReference type="ChEBI" id="CHEBI:57540"/>
    </ligand>
</feature>
<dbReference type="EMBL" id="FOSJ01000003">
    <property type="protein sequence ID" value="SFJ94768.1"/>
    <property type="molecule type" value="Genomic_DNA"/>
</dbReference>
<accession>A0A1I3VHC0</accession>
<dbReference type="Pfam" id="PF00465">
    <property type="entry name" value="Fe-ADH"/>
    <property type="match status" value="1"/>
</dbReference>
<protein>
    <submittedName>
        <fullName evidence="6">Uncharacterized oxidoreductase</fullName>
    </submittedName>
</protein>
<dbReference type="GO" id="GO:0046872">
    <property type="term" value="F:metal ion binding"/>
    <property type="evidence" value="ECO:0007669"/>
    <property type="project" value="UniProtKB-KW"/>
</dbReference>
<feature type="binding site" evidence="3">
    <location>
        <position position="260"/>
    </location>
    <ligand>
        <name>glycerol</name>
        <dbReference type="ChEBI" id="CHEBI:17754"/>
    </ligand>
</feature>
<keyword evidence="3" id="KW-0862">Zinc</keyword>
<dbReference type="SUPFAM" id="SSF56796">
    <property type="entry name" value="Dehydroquinate synthase-like"/>
    <property type="match status" value="1"/>
</dbReference>
<dbReference type="Proteomes" id="UP000199589">
    <property type="component" value="Unassembled WGS sequence"/>
</dbReference>
<dbReference type="AlphaFoldDB" id="A0A1I3VHC0"/>
<feature type="binding site" evidence="4">
    <location>
        <position position="130"/>
    </location>
    <ligand>
        <name>NAD(+)</name>
        <dbReference type="ChEBI" id="CHEBI:57540"/>
    </ligand>
</feature>
<feature type="binding site" evidence="4">
    <location>
        <position position="134"/>
    </location>
    <ligand>
        <name>NAD(+)</name>
        <dbReference type="ChEBI" id="CHEBI:57540"/>
    </ligand>
</feature>
<gene>
    <name evidence="6" type="ORF">SAMN04488569_100348</name>
</gene>
<dbReference type="PANTHER" id="PTHR43616">
    <property type="entry name" value="GLYCEROL DEHYDROGENASE"/>
    <property type="match status" value="1"/>
</dbReference>
<evidence type="ECO:0000313" key="6">
    <source>
        <dbReference type="EMBL" id="SFJ94768.1"/>
    </source>
</evidence>
<dbReference type="OrthoDB" id="5198708at2"/>
<evidence type="ECO:0000259" key="5">
    <source>
        <dbReference type="Pfam" id="PF00465"/>
    </source>
</evidence>
<reference evidence="7" key="1">
    <citation type="submission" date="2016-10" db="EMBL/GenBank/DDBJ databases">
        <authorList>
            <person name="Varghese N."/>
            <person name="Submissions S."/>
        </authorList>
    </citation>
    <scope>NUCLEOTIDE SEQUENCE [LARGE SCALE GENOMIC DNA]</scope>
    <source>
        <strain evidence="7">DSM 16108</strain>
    </source>
</reference>
<dbReference type="PANTHER" id="PTHR43616:SF3">
    <property type="entry name" value="HYDROXYCARBOXYLATE DEHYDROGENASE A"/>
    <property type="match status" value="1"/>
</dbReference>
<evidence type="ECO:0000256" key="1">
    <source>
        <dbReference type="ARBA" id="ARBA00022723"/>
    </source>
</evidence>
<dbReference type="InterPro" id="IPR016205">
    <property type="entry name" value="Glycerol_DH"/>
</dbReference>
<keyword evidence="4" id="KW-0520">NAD</keyword>
<dbReference type="RefSeq" id="WP_072693839.1">
    <property type="nucleotide sequence ID" value="NZ_FOSJ01000003.1"/>
</dbReference>
<dbReference type="PIRSF" id="PIRSF000112">
    <property type="entry name" value="Glycerol_dehydrogenase"/>
    <property type="match status" value="1"/>
</dbReference>
<dbReference type="CDD" id="cd08172">
    <property type="entry name" value="GlyDH-like"/>
    <property type="match status" value="1"/>
</dbReference>
<keyword evidence="7" id="KW-1185">Reference proteome</keyword>
<dbReference type="Gene3D" id="1.20.1090.10">
    <property type="entry name" value="Dehydroquinate synthase-like - alpha domain"/>
    <property type="match status" value="1"/>
</dbReference>
<evidence type="ECO:0000256" key="3">
    <source>
        <dbReference type="PIRSR" id="PIRSR000112-1"/>
    </source>
</evidence>
<keyword evidence="2" id="KW-0560">Oxidoreductase</keyword>
<evidence type="ECO:0000256" key="4">
    <source>
        <dbReference type="PIRSR" id="PIRSR000112-3"/>
    </source>
</evidence>
<keyword evidence="1 3" id="KW-0479">Metal-binding</keyword>
<feature type="domain" description="Alcohol dehydrogenase iron-type/glycerol dehydrogenase GldA" evidence="5">
    <location>
        <begin position="11"/>
        <end position="140"/>
    </location>
</feature>
<evidence type="ECO:0000256" key="2">
    <source>
        <dbReference type="ARBA" id="ARBA00023002"/>
    </source>
</evidence>
<proteinExistence type="predicted"/>
<comment type="cofactor">
    <cofactor evidence="3">
        <name>Zn(2+)</name>
        <dbReference type="ChEBI" id="CHEBI:29105"/>
    </cofactor>
    <text evidence="3">Binds 1 zinc ion per subunit.</text>
</comment>
<feature type="binding site" evidence="3">
    <location>
        <position position="175"/>
    </location>
    <ligand>
        <name>glycerol</name>
        <dbReference type="ChEBI" id="CHEBI:17754"/>
    </ligand>
</feature>
<feature type="binding site" evidence="3">
    <location>
        <position position="278"/>
    </location>
    <ligand>
        <name>glycerol</name>
        <dbReference type="ChEBI" id="CHEBI:17754"/>
    </ligand>
</feature>
<feature type="binding site" evidence="4">
    <location>
        <begin position="119"/>
        <end position="122"/>
    </location>
    <ligand>
        <name>NAD(+)</name>
        <dbReference type="ChEBI" id="CHEBI:57540"/>
    </ligand>
</feature>
<sequence>MSIDLSVKVGPQFYRYNEDAFEFIPNILNEYKPRRILIIHGTISWTKAQPFLKKVFPDQYELYYQEYSGECSYSEGERLANIINSKNIDFVIGVGGGKLADLTLYTCHLANVPFGVIPTLASNCASWTPLSVMYKENGLAEGKTEHVNRQAVFLLINPKLVIDAPVNYFIAGIADTLAKWYESDMILEQQKFIEEPFADMARYAALMCKNKILSEANTAILDMKNGVASKEFLHVSEIVIGIAGLVGGLGGKYARNTVAHSMHDALSASLPELHDFLHGEKVAYGILFQLALEGEWEVIDELIPFYTSLNLPKSLTEMNVYPLSKEKQKEIIYLINKKKKVHLLPIEINEEKLSKALNELENYINK</sequence>
<name>A0A1I3VHC0_9LACT</name>
<dbReference type="InterPro" id="IPR001670">
    <property type="entry name" value="ADH_Fe/GldA"/>
</dbReference>